<organism evidence="2 3">
    <name type="scientific">Hyaloscypha bicolor E</name>
    <dbReference type="NCBI Taxonomy" id="1095630"/>
    <lineage>
        <taxon>Eukaryota</taxon>
        <taxon>Fungi</taxon>
        <taxon>Dikarya</taxon>
        <taxon>Ascomycota</taxon>
        <taxon>Pezizomycotina</taxon>
        <taxon>Leotiomycetes</taxon>
        <taxon>Helotiales</taxon>
        <taxon>Hyaloscyphaceae</taxon>
        <taxon>Hyaloscypha</taxon>
        <taxon>Hyaloscypha bicolor</taxon>
    </lineage>
</organism>
<dbReference type="GeneID" id="36590749"/>
<keyword evidence="3" id="KW-1185">Reference proteome</keyword>
<dbReference type="RefSeq" id="XP_024740405.1">
    <property type="nucleotide sequence ID" value="XM_024882672.1"/>
</dbReference>
<dbReference type="Proteomes" id="UP000235371">
    <property type="component" value="Unassembled WGS sequence"/>
</dbReference>
<protein>
    <recommendedName>
        <fullName evidence="1">2EXR domain-containing protein</fullName>
    </recommendedName>
</protein>
<dbReference type="OrthoDB" id="3473305at2759"/>
<proteinExistence type="predicted"/>
<dbReference type="PANTHER" id="PTHR35910">
    <property type="entry name" value="2EXR DOMAIN-CONTAINING PROTEIN"/>
    <property type="match status" value="1"/>
</dbReference>
<dbReference type="AlphaFoldDB" id="A0A2J6TKF8"/>
<feature type="domain" description="2EXR" evidence="1">
    <location>
        <begin position="76"/>
        <end position="143"/>
    </location>
</feature>
<evidence type="ECO:0000313" key="2">
    <source>
        <dbReference type="EMBL" id="PMD63501.1"/>
    </source>
</evidence>
<name>A0A2J6TKF8_9HELO</name>
<gene>
    <name evidence="2" type="ORF">K444DRAFT_626582</name>
</gene>
<accession>A0A2J6TKF8</accession>
<dbReference type="Pfam" id="PF20150">
    <property type="entry name" value="2EXR"/>
    <property type="match status" value="1"/>
</dbReference>
<reference evidence="2 3" key="1">
    <citation type="submission" date="2016-04" db="EMBL/GenBank/DDBJ databases">
        <title>A degradative enzymes factory behind the ericoid mycorrhizal symbiosis.</title>
        <authorList>
            <consortium name="DOE Joint Genome Institute"/>
            <person name="Martino E."/>
            <person name="Morin E."/>
            <person name="Grelet G."/>
            <person name="Kuo A."/>
            <person name="Kohler A."/>
            <person name="Daghino S."/>
            <person name="Barry K."/>
            <person name="Choi C."/>
            <person name="Cichocki N."/>
            <person name="Clum A."/>
            <person name="Copeland A."/>
            <person name="Hainaut M."/>
            <person name="Haridas S."/>
            <person name="Labutti K."/>
            <person name="Lindquist E."/>
            <person name="Lipzen A."/>
            <person name="Khouja H.-R."/>
            <person name="Murat C."/>
            <person name="Ohm R."/>
            <person name="Olson A."/>
            <person name="Spatafora J."/>
            <person name="Veneault-Fourrey C."/>
            <person name="Henrissat B."/>
            <person name="Grigoriev I."/>
            <person name="Martin F."/>
            <person name="Perotto S."/>
        </authorList>
    </citation>
    <scope>NUCLEOTIDE SEQUENCE [LARGE SCALE GENOMIC DNA]</scope>
    <source>
        <strain evidence="2 3">E</strain>
    </source>
</reference>
<dbReference type="PANTHER" id="PTHR35910:SF6">
    <property type="entry name" value="2EXR DOMAIN-CONTAINING PROTEIN"/>
    <property type="match status" value="1"/>
</dbReference>
<evidence type="ECO:0000259" key="1">
    <source>
        <dbReference type="Pfam" id="PF20150"/>
    </source>
</evidence>
<evidence type="ECO:0000313" key="3">
    <source>
        <dbReference type="Proteomes" id="UP000235371"/>
    </source>
</evidence>
<dbReference type="InterPro" id="IPR045518">
    <property type="entry name" value="2EXR"/>
</dbReference>
<sequence length="352" mass="40404">MDDNINNKAGEEHGWFGDFALATRKMLAHIIFLLHRADISSLRHPRRCCSDLFEHHVDRTYHCLQRRSRPGLPYTFTVFPDLPAELRLKIWELALPRPRLVELKFWNKKEVHVECFSKDALFSMVLLDVCKESSRVFRQNYSNSAITLSDFRPSNLDPTKGLVQHGYIGLERDILYFDPNAFNEFLRGNNFGLKVAGLKSLAIASREWTTVLILQKAFGQSAFPSLKHLTIVLNEVALQVEHIELGSKSNTFSLVTSPPTDDSTLMMATFDFELAKVSKAIFDRVNNYEGSIQTATVIGRDSNCSWIFFASQESYLLARVAEGLLRETVKREKNINCTRERERYNSNKRCCN</sequence>
<dbReference type="EMBL" id="KZ613780">
    <property type="protein sequence ID" value="PMD63501.1"/>
    <property type="molecule type" value="Genomic_DNA"/>
</dbReference>
<dbReference type="InParanoid" id="A0A2J6TKF8"/>